<name>A0ABU0CQN7_9BACI</name>
<sequence length="379" mass="41696">MNKKLGLLMFVMLALVLIAAACGSEPSSSSEEPNNQEGETAPESTLSQEEVLAEIERITDQINSGDLSEEEGIEELKAVIPKPEGYPSRNIEYVVGWGEGGGSDRYARHIAMEAEKIMDTKIIINNMPGGAGEVALAYMLDQPADGYTIYGAITSQVINEALGEQPYSFTEETTFIIRNQGATEVFWVREDSPFETWDDLVEHAKQNEVTFTGAGSPGDDELRIAELVQQLGDVKFTYIPSQESGERVASLLGGHIDVLHETAGAVIDLYHDGQIRPILIPSDVPFEGIDAPTTADYGLTVSVGRWRGINAPGGLDPEIQQYLHNVFYAASLMPGYKQYEKESYLDIVPGYLNSEDYEKAAKEEVEIVREMLRDLGYIE</sequence>
<feature type="chain" id="PRO_5047139223" evidence="3">
    <location>
        <begin position="20"/>
        <end position="379"/>
    </location>
</feature>
<dbReference type="CDD" id="cd07012">
    <property type="entry name" value="PBP2_Bug_TTT"/>
    <property type="match status" value="1"/>
</dbReference>
<dbReference type="PROSITE" id="PS51257">
    <property type="entry name" value="PROKAR_LIPOPROTEIN"/>
    <property type="match status" value="1"/>
</dbReference>
<dbReference type="Pfam" id="PF03401">
    <property type="entry name" value="TctC"/>
    <property type="match status" value="1"/>
</dbReference>
<dbReference type="RefSeq" id="WP_307336197.1">
    <property type="nucleotide sequence ID" value="NZ_JAUSUQ010000003.1"/>
</dbReference>
<evidence type="ECO:0000256" key="1">
    <source>
        <dbReference type="ARBA" id="ARBA00006987"/>
    </source>
</evidence>
<keyword evidence="5" id="KW-1185">Reference proteome</keyword>
<feature type="region of interest" description="Disordered" evidence="2">
    <location>
        <begin position="24"/>
        <end position="47"/>
    </location>
</feature>
<comment type="caution">
    <text evidence="4">The sequence shown here is derived from an EMBL/GenBank/DDBJ whole genome shotgun (WGS) entry which is preliminary data.</text>
</comment>
<evidence type="ECO:0000313" key="4">
    <source>
        <dbReference type="EMBL" id="MDQ0338209.1"/>
    </source>
</evidence>
<dbReference type="SUPFAM" id="SSF53850">
    <property type="entry name" value="Periplasmic binding protein-like II"/>
    <property type="match status" value="1"/>
</dbReference>
<keyword evidence="3" id="KW-0732">Signal</keyword>
<comment type="similarity">
    <text evidence="1">Belongs to the UPF0065 (bug) family.</text>
</comment>
<keyword evidence="4" id="KW-0675">Receptor</keyword>
<reference evidence="4 5" key="1">
    <citation type="submission" date="2023-07" db="EMBL/GenBank/DDBJ databases">
        <title>Genomic Encyclopedia of Type Strains, Phase IV (KMG-IV): sequencing the most valuable type-strain genomes for metagenomic binning, comparative biology and taxonomic classification.</title>
        <authorList>
            <person name="Goeker M."/>
        </authorList>
    </citation>
    <scope>NUCLEOTIDE SEQUENCE [LARGE SCALE GENOMIC DNA]</scope>
    <source>
        <strain evidence="4 5">DSM 17740</strain>
    </source>
</reference>
<dbReference type="PANTHER" id="PTHR42928:SF5">
    <property type="entry name" value="BLR1237 PROTEIN"/>
    <property type="match status" value="1"/>
</dbReference>
<dbReference type="Gene3D" id="3.40.190.10">
    <property type="entry name" value="Periplasmic binding protein-like II"/>
    <property type="match status" value="1"/>
</dbReference>
<dbReference type="Proteomes" id="UP001232445">
    <property type="component" value="Unassembled WGS sequence"/>
</dbReference>
<accession>A0ABU0CQN7</accession>
<dbReference type="InterPro" id="IPR005064">
    <property type="entry name" value="BUG"/>
</dbReference>
<proteinExistence type="inferred from homology"/>
<feature type="compositionally biased region" description="Low complexity" evidence="2">
    <location>
        <begin position="24"/>
        <end position="39"/>
    </location>
</feature>
<protein>
    <submittedName>
        <fullName evidence="4">Tripartite-type tricarboxylate transporter receptor subunit TctC</fullName>
    </submittedName>
</protein>
<dbReference type="PANTHER" id="PTHR42928">
    <property type="entry name" value="TRICARBOXYLATE-BINDING PROTEIN"/>
    <property type="match status" value="1"/>
</dbReference>
<dbReference type="EMBL" id="JAUSUQ010000003">
    <property type="protein sequence ID" value="MDQ0338209.1"/>
    <property type="molecule type" value="Genomic_DNA"/>
</dbReference>
<evidence type="ECO:0000256" key="3">
    <source>
        <dbReference type="SAM" id="SignalP"/>
    </source>
</evidence>
<organism evidence="4 5">
    <name type="scientific">Caldalkalibacillus uzonensis</name>
    <dbReference type="NCBI Taxonomy" id="353224"/>
    <lineage>
        <taxon>Bacteria</taxon>
        <taxon>Bacillati</taxon>
        <taxon>Bacillota</taxon>
        <taxon>Bacilli</taxon>
        <taxon>Bacillales</taxon>
        <taxon>Bacillaceae</taxon>
        <taxon>Caldalkalibacillus</taxon>
    </lineage>
</organism>
<evidence type="ECO:0000256" key="2">
    <source>
        <dbReference type="SAM" id="MobiDB-lite"/>
    </source>
</evidence>
<dbReference type="InterPro" id="IPR042100">
    <property type="entry name" value="Bug_dom1"/>
</dbReference>
<evidence type="ECO:0000313" key="5">
    <source>
        <dbReference type="Proteomes" id="UP001232445"/>
    </source>
</evidence>
<feature type="signal peptide" evidence="3">
    <location>
        <begin position="1"/>
        <end position="19"/>
    </location>
</feature>
<gene>
    <name evidence="4" type="ORF">J2S00_000993</name>
</gene>
<dbReference type="Gene3D" id="3.40.190.150">
    <property type="entry name" value="Bordetella uptake gene, domain 1"/>
    <property type="match status" value="1"/>
</dbReference>